<proteinExistence type="predicted"/>
<evidence type="ECO:0000256" key="1">
    <source>
        <dbReference type="ARBA" id="ARBA00022801"/>
    </source>
</evidence>
<name>A0A3B0MIG9_THEAN</name>
<dbReference type="InterPro" id="IPR029058">
    <property type="entry name" value="AB_hydrolase_fold"/>
</dbReference>
<evidence type="ECO:0000259" key="2">
    <source>
        <dbReference type="Pfam" id="PF03959"/>
    </source>
</evidence>
<dbReference type="InterPro" id="IPR005645">
    <property type="entry name" value="FSH-like_dom"/>
</dbReference>
<dbReference type="Pfam" id="PF03959">
    <property type="entry name" value="FSH1"/>
    <property type="match status" value="1"/>
</dbReference>
<dbReference type="Gene3D" id="3.40.50.1820">
    <property type="entry name" value="alpha/beta hydrolase"/>
    <property type="match status" value="1"/>
</dbReference>
<dbReference type="AlphaFoldDB" id="A0A3B0MIG9"/>
<evidence type="ECO:0000313" key="3">
    <source>
        <dbReference type="EMBL" id="SVP88336.1"/>
    </source>
</evidence>
<accession>A0A3B0MIG9</accession>
<dbReference type="PANTHER" id="PTHR48070:SF6">
    <property type="entry name" value="ESTERASE OVCA2"/>
    <property type="match status" value="1"/>
</dbReference>
<reference evidence="4" key="1">
    <citation type="submission" date="2018-07" db="EMBL/GenBank/DDBJ databases">
        <authorList>
            <person name="Quirk P.G."/>
            <person name="Krulwich T.A."/>
        </authorList>
    </citation>
    <scope>NUCLEOTIDE SEQUENCE</scope>
    <source>
        <strain evidence="4">Anand</strain>
    </source>
</reference>
<dbReference type="GO" id="GO:0005737">
    <property type="term" value="C:cytoplasm"/>
    <property type="evidence" value="ECO:0007669"/>
    <property type="project" value="TreeGrafter"/>
</dbReference>
<sequence>MKLNVLFLHGLVQTPEMLSESFSNLNKSLSKILNITYLKSPYELKNFPAFCKITSEKTDEEIKELEKIVRENYYRRKGKKNTYGGTWFFTNSDGDYSPQLKNVKIIGLEESLDFVLNECKRTNCDGLLGFSQGSLISAILAKKTLNDPTLGWKAKFCILFSSPMPYATSLNTLLTSGDKIKTPSLHILGKSDVTVPNHRSLLLTECFVDPIIHYHEGGHDIPHSDDVSVYENFLSKFL</sequence>
<dbReference type="EMBL" id="UIVT01000001">
    <property type="protein sequence ID" value="SVP88336.1"/>
    <property type="molecule type" value="Genomic_DNA"/>
</dbReference>
<evidence type="ECO:0000313" key="4">
    <source>
        <dbReference type="EMBL" id="SVP89505.1"/>
    </source>
</evidence>
<dbReference type="GO" id="GO:0016787">
    <property type="term" value="F:hydrolase activity"/>
    <property type="evidence" value="ECO:0007669"/>
    <property type="project" value="UniProtKB-KW"/>
</dbReference>
<dbReference type="GO" id="GO:0005634">
    <property type="term" value="C:nucleus"/>
    <property type="evidence" value="ECO:0007669"/>
    <property type="project" value="TreeGrafter"/>
</dbReference>
<dbReference type="SUPFAM" id="SSF53474">
    <property type="entry name" value="alpha/beta-Hydrolases"/>
    <property type="match status" value="1"/>
</dbReference>
<gene>
    <name evidence="3" type="ORF">TAT_000020100</name>
    <name evidence="4" type="ORF">TAV_000020000</name>
</gene>
<dbReference type="PANTHER" id="PTHR48070">
    <property type="entry name" value="ESTERASE OVCA2"/>
    <property type="match status" value="1"/>
</dbReference>
<feature type="domain" description="Serine hydrolase" evidence="2">
    <location>
        <begin position="2"/>
        <end position="226"/>
    </location>
</feature>
<organism evidence="4">
    <name type="scientific">Theileria annulata</name>
    <dbReference type="NCBI Taxonomy" id="5874"/>
    <lineage>
        <taxon>Eukaryota</taxon>
        <taxon>Sar</taxon>
        <taxon>Alveolata</taxon>
        <taxon>Apicomplexa</taxon>
        <taxon>Aconoidasida</taxon>
        <taxon>Piroplasmida</taxon>
        <taxon>Theileriidae</taxon>
        <taxon>Theileria</taxon>
    </lineage>
</organism>
<protein>
    <submittedName>
        <fullName evidence="4">Serine hydrolase (FSH1), putative</fullName>
    </submittedName>
</protein>
<keyword evidence="1 4" id="KW-0378">Hydrolase</keyword>
<dbReference type="EMBL" id="UIVS01000001">
    <property type="protein sequence ID" value="SVP89505.1"/>
    <property type="molecule type" value="Genomic_DNA"/>
</dbReference>
<dbReference type="VEuPathDB" id="PiroplasmaDB:TA19095"/>
<dbReference type="ESTHER" id="thean-q4ug98">
    <property type="family name" value="FSH1"/>
</dbReference>
<dbReference type="InterPro" id="IPR050593">
    <property type="entry name" value="LovG"/>
</dbReference>